<sequence length="513" mass="56500">MLDPLFDRIKQLEALTSKQQVEIRKLKRDNDEMYATISNFDELIEILRASGLGSNSKSGRNPGRGGNGEEDEEDDMIETEYMELSDLPSGENKPMLYEYEYFDDSEIFGVAPSSVIEAADSAGAAILAAMLGGQRRMLVDVRDAELTNNPEILAQFLELSILPVAAGLEGLNSERNRVKIVFPTVAQLLEYRKLSALAAPDVVALGTLNFGSLEDPDALIILVAPSPEDKEEFQMMLDILSPKNPEDTIEQPVVLLNYHMSGMKNMPEPVRSWEVIYHLRLLSVQYLAMAEGAEEGKEMTESEIEDMFLEASSEREEALPETPGSTSAVNSLDEESDFEDLASDAAFVDFAEEQENSGVVPGTTRAMVIRSYPRPWHVFVDTSPDEDADFEVAATFEVQPNQDEVNLAIVNCLQGSQEEDELVAKEMKEALEAGQLDNVTDRLNQGLAAESEGDGDGDGEEDGNLFPVPLGVEYDGSQDHPVAELFVSGDDDDSDDDVEDEDEDEEVEKEGID</sequence>
<evidence type="ECO:0000259" key="2">
    <source>
        <dbReference type="Pfam" id="PF09353"/>
    </source>
</evidence>
<organism evidence="3 4">
    <name type="scientific">Triparma verrucosa</name>
    <dbReference type="NCBI Taxonomy" id="1606542"/>
    <lineage>
        <taxon>Eukaryota</taxon>
        <taxon>Sar</taxon>
        <taxon>Stramenopiles</taxon>
        <taxon>Ochrophyta</taxon>
        <taxon>Bolidophyceae</taxon>
        <taxon>Parmales</taxon>
        <taxon>Triparmaceae</taxon>
        <taxon>Triparma</taxon>
    </lineage>
</organism>
<feature type="region of interest" description="Disordered" evidence="1">
    <location>
        <begin position="54"/>
        <end position="73"/>
    </location>
</feature>
<proteinExistence type="predicted"/>
<dbReference type="Pfam" id="PF09353">
    <property type="entry name" value="DUF1995"/>
    <property type="match status" value="1"/>
</dbReference>
<feature type="compositionally biased region" description="Acidic residues" evidence="1">
    <location>
        <begin position="451"/>
        <end position="463"/>
    </location>
</feature>
<comment type="caution">
    <text evidence="3">The sequence shown here is derived from an EMBL/GenBank/DDBJ whole genome shotgun (WGS) entry which is preliminary data.</text>
</comment>
<reference evidence="4" key="1">
    <citation type="journal article" date="2023" name="Commun. Biol.">
        <title>Genome analysis of Parmales, the sister group of diatoms, reveals the evolutionary specialization of diatoms from phago-mixotrophs to photoautotrophs.</title>
        <authorList>
            <person name="Ban H."/>
            <person name="Sato S."/>
            <person name="Yoshikawa S."/>
            <person name="Yamada K."/>
            <person name="Nakamura Y."/>
            <person name="Ichinomiya M."/>
            <person name="Sato N."/>
            <person name="Blanc-Mathieu R."/>
            <person name="Endo H."/>
            <person name="Kuwata A."/>
            <person name="Ogata H."/>
        </authorList>
    </citation>
    <scope>NUCLEOTIDE SEQUENCE [LARGE SCALE GENOMIC DNA]</scope>
    <source>
        <strain evidence="4">NIES 3699</strain>
    </source>
</reference>
<keyword evidence="4" id="KW-1185">Reference proteome</keyword>
<feature type="region of interest" description="Disordered" evidence="1">
    <location>
        <begin position="448"/>
        <end position="513"/>
    </location>
</feature>
<protein>
    <recommendedName>
        <fullName evidence="2">DUF1995 domain-containing protein</fullName>
    </recommendedName>
</protein>
<feature type="domain" description="DUF1995" evidence="2">
    <location>
        <begin position="112"/>
        <end position="285"/>
    </location>
</feature>
<evidence type="ECO:0000256" key="1">
    <source>
        <dbReference type="SAM" id="MobiDB-lite"/>
    </source>
</evidence>
<dbReference type="AlphaFoldDB" id="A0A9W7BE37"/>
<dbReference type="Proteomes" id="UP001165160">
    <property type="component" value="Unassembled WGS sequence"/>
</dbReference>
<name>A0A9W7BE37_9STRA</name>
<dbReference type="InterPro" id="IPR018962">
    <property type="entry name" value="DUF1995"/>
</dbReference>
<evidence type="ECO:0000313" key="4">
    <source>
        <dbReference type="Proteomes" id="UP001165160"/>
    </source>
</evidence>
<feature type="compositionally biased region" description="Acidic residues" evidence="1">
    <location>
        <begin position="489"/>
        <end position="513"/>
    </location>
</feature>
<evidence type="ECO:0000313" key="3">
    <source>
        <dbReference type="EMBL" id="GMH86866.1"/>
    </source>
</evidence>
<gene>
    <name evidence="3" type="ORF">TrVE_jg1971</name>
</gene>
<dbReference type="EMBL" id="BRXX01000065">
    <property type="protein sequence ID" value="GMH86866.1"/>
    <property type="molecule type" value="Genomic_DNA"/>
</dbReference>
<accession>A0A9W7BE37</accession>